<dbReference type="EMBL" id="CM056742">
    <property type="protein sequence ID" value="KAJ8675612.1"/>
    <property type="molecule type" value="Genomic_DNA"/>
</dbReference>
<evidence type="ECO:0000313" key="1">
    <source>
        <dbReference type="EMBL" id="KAJ8675612.1"/>
    </source>
</evidence>
<protein>
    <submittedName>
        <fullName evidence="1">Uncharacterized protein</fullName>
    </submittedName>
</protein>
<name>A0ACC2NZI5_9HYME</name>
<gene>
    <name evidence="1" type="ORF">QAD02_011398</name>
</gene>
<dbReference type="Proteomes" id="UP001239111">
    <property type="component" value="Chromosome 2"/>
</dbReference>
<evidence type="ECO:0000313" key="2">
    <source>
        <dbReference type="Proteomes" id="UP001239111"/>
    </source>
</evidence>
<proteinExistence type="predicted"/>
<keyword evidence="2" id="KW-1185">Reference proteome</keyword>
<organism evidence="1 2">
    <name type="scientific">Eretmocerus hayati</name>
    <dbReference type="NCBI Taxonomy" id="131215"/>
    <lineage>
        <taxon>Eukaryota</taxon>
        <taxon>Metazoa</taxon>
        <taxon>Ecdysozoa</taxon>
        <taxon>Arthropoda</taxon>
        <taxon>Hexapoda</taxon>
        <taxon>Insecta</taxon>
        <taxon>Pterygota</taxon>
        <taxon>Neoptera</taxon>
        <taxon>Endopterygota</taxon>
        <taxon>Hymenoptera</taxon>
        <taxon>Apocrita</taxon>
        <taxon>Proctotrupomorpha</taxon>
        <taxon>Chalcidoidea</taxon>
        <taxon>Aphelinidae</taxon>
        <taxon>Aphelininae</taxon>
        <taxon>Eretmocerus</taxon>
    </lineage>
</organism>
<sequence length="258" mass="29009">MKFLNRSGEFSVICRASVRGSRCCNWYDQQLSFNLYCTVTKNQVLTAASCIEKIPNVGYLEVIFGNTKPESPRHQSFNVVSKFTYEDWCKERRYCFFEKYTDDLAILKLDTFNVGVAPAPIGIMSRNYHAFTHLPGISLKITGWGHTGTETRPISPRRAYVQILSKQDCEERVRKLVPSCLSDVVLPDKILCGVADPPILAVQGDFGGPAAYGKDKSISAILIQRCPIHHPNDVSPGQVNLLLQLEYYSDFLSSVLEF</sequence>
<reference evidence="1" key="1">
    <citation type="submission" date="2023-04" db="EMBL/GenBank/DDBJ databases">
        <title>A chromosome-level genome assembly of the parasitoid wasp Eretmocerus hayati.</title>
        <authorList>
            <person name="Zhong Y."/>
            <person name="Liu S."/>
            <person name="Liu Y."/>
        </authorList>
    </citation>
    <scope>NUCLEOTIDE SEQUENCE</scope>
    <source>
        <strain evidence="1">ZJU_SS_LIU_2023</strain>
    </source>
</reference>
<accession>A0ACC2NZI5</accession>
<comment type="caution">
    <text evidence="1">The sequence shown here is derived from an EMBL/GenBank/DDBJ whole genome shotgun (WGS) entry which is preliminary data.</text>
</comment>